<comment type="subcellular location">
    <subcellularLocation>
        <location evidence="1">Cell membrane</location>
        <topology evidence="1">Multi-pass membrane protein</topology>
    </subcellularLocation>
</comment>
<feature type="transmembrane region" description="Helical" evidence="8">
    <location>
        <begin position="60"/>
        <end position="77"/>
    </location>
</feature>
<dbReference type="NCBIfam" id="TIGR03762">
    <property type="entry name" value="archaeo_artC"/>
    <property type="match status" value="1"/>
</dbReference>
<dbReference type="GO" id="GO:0006508">
    <property type="term" value="P:proteolysis"/>
    <property type="evidence" value="ECO:0007669"/>
    <property type="project" value="UniProtKB-KW"/>
</dbReference>
<comment type="caution">
    <text evidence="9">The sequence shown here is derived from an EMBL/GenBank/DDBJ whole genome shotgun (WGS) entry which is preliminary data.</text>
</comment>
<dbReference type="NCBIfam" id="TIGR04178">
    <property type="entry name" value="exo_archaeo"/>
    <property type="match status" value="1"/>
</dbReference>
<evidence type="ECO:0000256" key="3">
    <source>
        <dbReference type="ARBA" id="ARBA00022670"/>
    </source>
</evidence>
<dbReference type="Pfam" id="PF09721">
    <property type="entry name" value="Exosortase_EpsH"/>
    <property type="match status" value="1"/>
</dbReference>
<keyword evidence="2" id="KW-1003">Cell membrane</keyword>
<evidence type="ECO:0000256" key="5">
    <source>
        <dbReference type="ARBA" id="ARBA00022801"/>
    </source>
</evidence>
<sequence length="277" mass="30605">MIKSDKTLLFILMTLALFIGATIELSEGSTTIGVILLLAAVAAITQIRLSERKDIRVSKIYISIGALIVFATLFYNFRATSSLGTLDSMTFFFGASLIAYGTDRPQLRHLGEFGAYISGVFTALYLVFYSLFGMLNIGFLHLFDHYLVLVPTVTIIQLFGIPVDVVGIETVNLAGVENLTIIIGGPCSGLYSMFLLIGIVAGYSRIEKMKLDQTLNLLGFAIIVAYVSNLVRVVILYLAAYYYGLEAMRIVHTHLGWIIFAFVAGMIMYIMDLKSRR</sequence>
<keyword evidence="10" id="KW-1185">Reference proteome</keyword>
<proteinExistence type="predicted"/>
<dbReference type="Proteomes" id="UP001185015">
    <property type="component" value="Unassembled WGS sequence"/>
</dbReference>
<keyword evidence="5" id="KW-0378">Hydrolase</keyword>
<keyword evidence="3" id="KW-0645">Protease</keyword>
<dbReference type="EMBL" id="JAVDQI010000006">
    <property type="protein sequence ID" value="MDR6223215.1"/>
    <property type="molecule type" value="Genomic_DNA"/>
</dbReference>
<evidence type="ECO:0000256" key="8">
    <source>
        <dbReference type="SAM" id="Phobius"/>
    </source>
</evidence>
<evidence type="ECO:0000313" key="9">
    <source>
        <dbReference type="EMBL" id="MDR6223215.1"/>
    </source>
</evidence>
<protein>
    <submittedName>
        <fullName evidence="9">Archaeosortase C (PEF-CTERM variant)</fullName>
    </submittedName>
</protein>
<keyword evidence="6 8" id="KW-1133">Transmembrane helix</keyword>
<dbReference type="InterPro" id="IPR022504">
    <property type="entry name" value="Exosortase_arc"/>
</dbReference>
<evidence type="ECO:0000256" key="2">
    <source>
        <dbReference type="ARBA" id="ARBA00022475"/>
    </source>
</evidence>
<evidence type="ECO:0000256" key="6">
    <source>
        <dbReference type="ARBA" id="ARBA00022989"/>
    </source>
</evidence>
<dbReference type="InterPro" id="IPR019127">
    <property type="entry name" value="Exosortase"/>
</dbReference>
<feature type="transmembrane region" description="Helical" evidence="8">
    <location>
        <begin position="179"/>
        <end position="203"/>
    </location>
</feature>
<feature type="transmembrane region" description="Helical" evidence="8">
    <location>
        <begin position="29"/>
        <end position="48"/>
    </location>
</feature>
<organism evidence="9 10">
    <name type="scientific">Methanococcoides alaskense</name>
    <dbReference type="NCBI Taxonomy" id="325778"/>
    <lineage>
        <taxon>Archaea</taxon>
        <taxon>Methanobacteriati</taxon>
        <taxon>Methanobacteriota</taxon>
        <taxon>Stenosarchaea group</taxon>
        <taxon>Methanomicrobia</taxon>
        <taxon>Methanosarcinales</taxon>
        <taxon>Methanosarcinaceae</taxon>
        <taxon>Methanococcoides</taxon>
    </lineage>
</organism>
<dbReference type="AlphaFoldDB" id="A0AA90TZV3"/>
<reference evidence="9 10" key="1">
    <citation type="submission" date="2023-07" db="EMBL/GenBank/DDBJ databases">
        <title>Genomic Encyclopedia of Type Strains, Phase IV (KMG-IV): sequencing the most valuable type-strain genomes for metagenomic binning, comparative biology and taxonomic classification.</title>
        <authorList>
            <person name="Goeker M."/>
        </authorList>
    </citation>
    <scope>NUCLEOTIDE SEQUENCE [LARGE SCALE GENOMIC DNA]</scope>
    <source>
        <strain evidence="9 10">DSM 17273</strain>
    </source>
</reference>
<name>A0AA90TZV3_9EURY</name>
<evidence type="ECO:0000256" key="1">
    <source>
        <dbReference type="ARBA" id="ARBA00004651"/>
    </source>
</evidence>
<accession>A0AA90TZV3</accession>
<dbReference type="GO" id="GO:0005886">
    <property type="term" value="C:plasma membrane"/>
    <property type="evidence" value="ECO:0007669"/>
    <property type="project" value="UniProtKB-SubCell"/>
</dbReference>
<dbReference type="GO" id="GO:0008233">
    <property type="term" value="F:peptidase activity"/>
    <property type="evidence" value="ECO:0007669"/>
    <property type="project" value="UniProtKB-KW"/>
</dbReference>
<dbReference type="RefSeq" id="WP_270095526.1">
    <property type="nucleotide sequence ID" value="NZ_JAQFFK010000001.1"/>
</dbReference>
<feature type="transmembrane region" description="Helical" evidence="8">
    <location>
        <begin position="254"/>
        <end position="271"/>
    </location>
</feature>
<feature type="transmembrane region" description="Helical" evidence="8">
    <location>
        <begin position="215"/>
        <end position="242"/>
    </location>
</feature>
<keyword evidence="7 8" id="KW-0472">Membrane</keyword>
<evidence type="ECO:0000313" key="10">
    <source>
        <dbReference type="Proteomes" id="UP001185015"/>
    </source>
</evidence>
<dbReference type="InterPro" id="IPR026392">
    <property type="entry name" value="Exo/Archaeosortase_dom"/>
</dbReference>
<gene>
    <name evidence="9" type="ORF">J2750_001680</name>
</gene>
<evidence type="ECO:0000256" key="7">
    <source>
        <dbReference type="ARBA" id="ARBA00023136"/>
    </source>
</evidence>
<keyword evidence="4 8" id="KW-0812">Transmembrane</keyword>
<feature type="transmembrane region" description="Helical" evidence="8">
    <location>
        <begin position="113"/>
        <end position="139"/>
    </location>
</feature>
<feature type="transmembrane region" description="Helical" evidence="8">
    <location>
        <begin position="7"/>
        <end position="23"/>
    </location>
</feature>
<evidence type="ECO:0000256" key="4">
    <source>
        <dbReference type="ARBA" id="ARBA00022692"/>
    </source>
</evidence>